<comment type="caution">
    <text evidence="2">The sequence shown here is derived from an EMBL/GenBank/DDBJ whole genome shotgun (WGS) entry which is preliminary data.</text>
</comment>
<dbReference type="InterPro" id="IPR023829">
    <property type="entry name" value="PGA_PgaD"/>
</dbReference>
<evidence type="ECO:0000313" key="3">
    <source>
        <dbReference type="Proteomes" id="UP000269001"/>
    </source>
</evidence>
<dbReference type="AlphaFoldDB" id="A0A3A8EY91"/>
<keyword evidence="1" id="KW-0472">Membrane</keyword>
<proteinExistence type="predicted"/>
<evidence type="ECO:0000256" key="1">
    <source>
        <dbReference type="SAM" id="Phobius"/>
    </source>
</evidence>
<feature type="transmembrane region" description="Helical" evidence="1">
    <location>
        <begin position="59"/>
        <end position="83"/>
    </location>
</feature>
<sequence length="137" mass="16135">MKSNNLIIDVRHQLPWHRRYVSNTSTMMMWGAWLLLWRPFILVWALVELEKSHLIHQIFHAFSLGLEHGITSLIACAVALLLWSNYIPAKSVKRLHEKDVADYARYFELDETQIHQGRMQKISVVHHDETGRITHID</sequence>
<dbReference type="Pfam" id="PF13994">
    <property type="entry name" value="PgaD"/>
    <property type="match status" value="1"/>
</dbReference>
<organism evidence="2 3">
    <name type="scientific">Acinetobacter guerrae</name>
    <dbReference type="NCBI Taxonomy" id="1843371"/>
    <lineage>
        <taxon>Bacteria</taxon>
        <taxon>Pseudomonadati</taxon>
        <taxon>Pseudomonadota</taxon>
        <taxon>Gammaproteobacteria</taxon>
        <taxon>Moraxellales</taxon>
        <taxon>Moraxellaceae</taxon>
        <taxon>Acinetobacter</taxon>
    </lineage>
</organism>
<keyword evidence="1" id="KW-1133">Transmembrane helix</keyword>
<keyword evidence="1" id="KW-0812">Transmembrane</keyword>
<protein>
    <submittedName>
        <fullName evidence="2">Poly-beta-1,6-N-acetyl-D-glucosamine biosynthesis protein PgaD</fullName>
    </submittedName>
</protein>
<feature type="transmembrane region" description="Helical" evidence="1">
    <location>
        <begin position="27"/>
        <end position="47"/>
    </location>
</feature>
<keyword evidence="3" id="KW-1185">Reference proteome</keyword>
<dbReference type="Proteomes" id="UP000269001">
    <property type="component" value="Unassembled WGS sequence"/>
</dbReference>
<dbReference type="NCBIfam" id="TIGR03940">
    <property type="entry name" value="PGA_PgaD"/>
    <property type="match status" value="1"/>
</dbReference>
<dbReference type="GO" id="GO:0043709">
    <property type="term" value="P:cell adhesion involved in single-species biofilm formation"/>
    <property type="evidence" value="ECO:0007669"/>
    <property type="project" value="InterPro"/>
</dbReference>
<evidence type="ECO:0000313" key="2">
    <source>
        <dbReference type="EMBL" id="RKG35034.1"/>
    </source>
</evidence>
<name>A0A3A8EY91_9GAMM</name>
<gene>
    <name evidence="2" type="primary">pgaD</name>
    <name evidence="2" type="ORF">D7V21_04395</name>
</gene>
<reference evidence="2 3" key="1">
    <citation type="submission" date="2018-09" db="EMBL/GenBank/DDBJ databases">
        <title>The draft genome of Acinetobacter spp. strains.</title>
        <authorList>
            <person name="Qin J."/>
            <person name="Feng Y."/>
            <person name="Zong Z."/>
        </authorList>
    </citation>
    <scope>NUCLEOTIDE SEQUENCE [LARGE SCALE GENOMIC DNA]</scope>
    <source>
        <strain evidence="2 3">WCHAc060096</strain>
    </source>
</reference>
<dbReference type="OrthoDB" id="6691414at2"/>
<dbReference type="EMBL" id="RAXU01000004">
    <property type="protein sequence ID" value="RKG35034.1"/>
    <property type="molecule type" value="Genomic_DNA"/>
</dbReference>
<dbReference type="RefSeq" id="WP_120369324.1">
    <property type="nucleotide sequence ID" value="NZ_BKYM01000024.1"/>
</dbReference>
<accession>A0A3A8EY91</accession>